<organism evidence="3 4">
    <name type="scientific">Macrostomum lignano</name>
    <dbReference type="NCBI Taxonomy" id="282301"/>
    <lineage>
        <taxon>Eukaryota</taxon>
        <taxon>Metazoa</taxon>
        <taxon>Spiralia</taxon>
        <taxon>Lophotrochozoa</taxon>
        <taxon>Platyhelminthes</taxon>
        <taxon>Rhabditophora</taxon>
        <taxon>Macrostomorpha</taxon>
        <taxon>Macrostomida</taxon>
        <taxon>Macrostomidae</taxon>
        <taxon>Macrostomum</taxon>
    </lineage>
</organism>
<evidence type="ECO:0000259" key="2">
    <source>
        <dbReference type="SMART" id="SM00285"/>
    </source>
</evidence>
<proteinExistence type="predicted"/>
<feature type="region of interest" description="Disordered" evidence="1">
    <location>
        <begin position="236"/>
        <end position="286"/>
    </location>
</feature>
<evidence type="ECO:0000256" key="1">
    <source>
        <dbReference type="SAM" id="MobiDB-lite"/>
    </source>
</evidence>
<dbReference type="Gene3D" id="3.90.810.10">
    <property type="entry name" value="CRIB domain"/>
    <property type="match status" value="2"/>
</dbReference>
<dbReference type="Proteomes" id="UP000095280">
    <property type="component" value="Unplaced"/>
</dbReference>
<protein>
    <submittedName>
        <fullName evidence="4 5">CRIB domain-containing protein</fullName>
    </submittedName>
</protein>
<accession>A0A1I8GUM9</accession>
<dbReference type="Pfam" id="PF00786">
    <property type="entry name" value="PBD"/>
    <property type="match status" value="1"/>
</dbReference>
<feature type="region of interest" description="Disordered" evidence="1">
    <location>
        <begin position="109"/>
        <end position="147"/>
    </location>
</feature>
<feature type="compositionally biased region" description="Low complexity" evidence="1">
    <location>
        <begin position="26"/>
        <end position="39"/>
    </location>
</feature>
<dbReference type="WBParaSite" id="maker-uti_cns_0006875-snap-gene-0.6-mRNA-1">
    <property type="protein sequence ID" value="maker-uti_cns_0006875-snap-gene-0.6-mRNA-1"/>
    <property type="gene ID" value="maker-uti_cns_0006875-snap-gene-0.6"/>
</dbReference>
<feature type="compositionally biased region" description="Polar residues" evidence="1">
    <location>
        <begin position="124"/>
        <end position="140"/>
    </location>
</feature>
<dbReference type="WBParaSite" id="maker-uti_cns_0003072-snap-gene-0.2-mRNA-1">
    <property type="protein sequence ID" value="maker-uti_cns_0003072-snap-gene-0.2-mRNA-1"/>
    <property type="gene ID" value="maker-uti_cns_0003072-snap-gene-0.2"/>
</dbReference>
<dbReference type="WBParaSite" id="maker-uti_cns_0006240-snap-gene-0.16-mRNA-1">
    <property type="protein sequence ID" value="maker-uti_cns_0006240-snap-gene-0.16-mRNA-1"/>
    <property type="gene ID" value="maker-uti_cns_0006240-snap-gene-0.16"/>
</dbReference>
<reference evidence="4 5" key="1">
    <citation type="submission" date="2016-11" db="UniProtKB">
        <authorList>
            <consortium name="WormBaseParasite"/>
        </authorList>
    </citation>
    <scope>IDENTIFICATION</scope>
</reference>
<evidence type="ECO:0000313" key="3">
    <source>
        <dbReference type="Proteomes" id="UP000095280"/>
    </source>
</evidence>
<evidence type="ECO:0000313" key="4">
    <source>
        <dbReference type="WBParaSite" id="maker-uti_cns_0003072-snap-gene-0.2-mRNA-1"/>
    </source>
</evidence>
<feature type="domain" description="CRIB" evidence="2">
    <location>
        <begin position="59"/>
        <end position="94"/>
    </location>
</feature>
<feature type="region of interest" description="Disordered" evidence="1">
    <location>
        <begin position="15"/>
        <end position="59"/>
    </location>
</feature>
<sequence length="286" mass="31446">MSTFNQKLDSMKESLASLFKSRRTSKSSQRTTSTSSTSSNNATVCPTEESGSATTANTISTPQNVRRVLHITFDAGRQSFSGIPEHWRSYFGPADSHSFAETLTEAVEAETPPGAVRTDDSGVSMATSPKTPTSADQSANEKPLTPPKELLSLTYDRNSGKFVDLPPHWQDRLERNNLLEPEFQKNPELLVSVFAMMDEELKAMSLEGISLDKGMYSSSPASSKNNDGLNYVYEIAADSSNSSSEQDLQQQQQPEQPTNQQPSNSSWNRRRPSLVRMRAVAAPSLK</sequence>
<dbReference type="InterPro" id="IPR000095">
    <property type="entry name" value="CRIB_dom"/>
</dbReference>
<keyword evidence="3" id="KW-1185">Reference proteome</keyword>
<dbReference type="AlphaFoldDB" id="A0A1I8GUM9"/>
<feature type="compositionally biased region" description="Low complexity" evidence="1">
    <location>
        <begin position="239"/>
        <end position="267"/>
    </location>
</feature>
<dbReference type="SMART" id="SM00285">
    <property type="entry name" value="PBD"/>
    <property type="match status" value="1"/>
</dbReference>
<feature type="compositionally biased region" description="Polar residues" evidence="1">
    <location>
        <begin position="40"/>
        <end position="59"/>
    </location>
</feature>
<evidence type="ECO:0000313" key="5">
    <source>
        <dbReference type="WBParaSite" id="maker-uti_cns_0006240-snap-gene-0.16-mRNA-1"/>
    </source>
</evidence>
<name>A0A1I8GUM9_9PLAT</name>
<dbReference type="InterPro" id="IPR036936">
    <property type="entry name" value="CRIB_dom_sf"/>
</dbReference>